<dbReference type="AlphaFoldDB" id="A0A0W0TJX2"/>
<protein>
    <submittedName>
        <fullName evidence="1">Uncharacterized protein</fullName>
    </submittedName>
</protein>
<dbReference type="STRING" id="45065.Lgee_2244"/>
<dbReference type="PATRIC" id="fig|45065.4.peg.2439"/>
<comment type="caution">
    <text evidence="1">The sequence shown here is derived from an EMBL/GenBank/DDBJ whole genome shotgun (WGS) entry which is preliminary data.</text>
</comment>
<sequence length="387" mass="42998">MAASGNEVRKDFTIMLPEALNNKWESLIAVLGEINAMVQAFNRNDVPERIKHLDTAKIYLEAFKDELSDTLAAAQREKTTIIPEHLLSQTELQTKRDILLNMNCSAIMVANILSTLKFCLDNADRGIGACQELATVSFAVLTVLYGMGLDRGLSLELADIYRHHQSHMLVVINRNPESDLKNVSNWGEDCLIFDPLLKVLYCPATIPRGVTLSAFLSPSVPPGFTIGATQNNDLGLSLLSPWVDDEKFGLIVTESQKVIRNFFQSHLLSMLKPRMCDSAASVDKPGIFAAQFQFKSSLVDYLEKISGLSFTGIKTKDWHTHHFALLTTENAEEKAVQLQRVLHGHGHITSLTGMGKVLFFANTNNDEGKALRDEVLSAMRAERKIDI</sequence>
<reference evidence="1 2" key="1">
    <citation type="submission" date="2015-11" db="EMBL/GenBank/DDBJ databases">
        <title>Genomic analysis of 38 Legionella species identifies large and diverse effector repertoires.</title>
        <authorList>
            <person name="Burstein D."/>
            <person name="Amaro F."/>
            <person name="Zusman T."/>
            <person name="Lifshitz Z."/>
            <person name="Cohen O."/>
            <person name="Gilbert J.A."/>
            <person name="Pupko T."/>
            <person name="Shuman H.A."/>
            <person name="Segal G."/>
        </authorList>
    </citation>
    <scope>NUCLEOTIDE SEQUENCE [LARGE SCALE GENOMIC DNA]</scope>
    <source>
        <strain evidence="1 2">ATCC 49504</strain>
    </source>
</reference>
<evidence type="ECO:0000313" key="2">
    <source>
        <dbReference type="Proteomes" id="UP000054785"/>
    </source>
</evidence>
<dbReference type="Proteomes" id="UP000054785">
    <property type="component" value="Unassembled WGS sequence"/>
</dbReference>
<gene>
    <name evidence="1" type="ORF">Lgee_2244</name>
</gene>
<dbReference type="OrthoDB" id="5635994at2"/>
<keyword evidence="2" id="KW-1185">Reference proteome</keyword>
<dbReference type="RefSeq" id="WP_028386500.1">
    <property type="nucleotide sequence ID" value="NZ_CAAAHN010000003.1"/>
</dbReference>
<evidence type="ECO:0000313" key="1">
    <source>
        <dbReference type="EMBL" id="KTC95864.1"/>
    </source>
</evidence>
<dbReference type="EMBL" id="LNYC01000077">
    <property type="protein sequence ID" value="KTC95864.1"/>
    <property type="molecule type" value="Genomic_DNA"/>
</dbReference>
<name>A0A0W0TJX2_9GAMM</name>
<accession>A0A0W0TJX2</accession>
<proteinExistence type="predicted"/>
<organism evidence="1 2">
    <name type="scientific">Legionella geestiana</name>
    <dbReference type="NCBI Taxonomy" id="45065"/>
    <lineage>
        <taxon>Bacteria</taxon>
        <taxon>Pseudomonadati</taxon>
        <taxon>Pseudomonadota</taxon>
        <taxon>Gammaproteobacteria</taxon>
        <taxon>Legionellales</taxon>
        <taxon>Legionellaceae</taxon>
        <taxon>Legionella</taxon>
    </lineage>
</organism>